<organism evidence="5 6">
    <name type="scientific">Aspergillus campestris (strain IBT 28561)</name>
    <dbReference type="NCBI Taxonomy" id="1392248"/>
    <lineage>
        <taxon>Eukaryota</taxon>
        <taxon>Fungi</taxon>
        <taxon>Dikarya</taxon>
        <taxon>Ascomycota</taxon>
        <taxon>Pezizomycotina</taxon>
        <taxon>Eurotiomycetes</taxon>
        <taxon>Eurotiomycetidae</taxon>
        <taxon>Eurotiales</taxon>
        <taxon>Aspergillaceae</taxon>
        <taxon>Aspergillus</taxon>
        <taxon>Aspergillus subgen. Circumdati</taxon>
    </lineage>
</organism>
<dbReference type="InterPro" id="IPR036250">
    <property type="entry name" value="AcylCo_DH-like_C"/>
</dbReference>
<dbReference type="GO" id="GO:0050660">
    <property type="term" value="F:flavin adenine dinucleotide binding"/>
    <property type="evidence" value="ECO:0007669"/>
    <property type="project" value="InterPro"/>
</dbReference>
<dbReference type="FunFam" id="1.10.540.10:FF:000025">
    <property type="entry name" value="Related to Dibenzothiophene desulfurization enzyme C"/>
    <property type="match status" value="1"/>
</dbReference>
<gene>
    <name evidence="5" type="ORF">P168DRAFT_328391</name>
</gene>
<sequence>MAIANPTTNPAPSSSDPSVYQANFEAFDAEGQPKTSTGWLDRARKVSEILAPDAAARSKEQKIPRAEVALLKSAGLLKVLGDVKYGGGGQSWEIGYKVIREVAAGDGSIGMLLGYHLLWSTTARIVGTKEQQERTEKLILENNYFIGGAVNPRDNDSRVTQAPSGDGLVFNGFKNFNTGGVISDLTVLEGIYEDTDGHIFALVQTNQPGIIFSHNWNNIGLRLTESGSVKIDNVPIPWEDALGWSKETKAPIAEVLGIQFPTLLLPTIQLMFANFYIGIAQGALRTARHYTSTQTRPWPFAHDPKQSAADEHYVLARYGRFFASLRAADALADRAGQELAALYRDHGDKRDITARQRGEVAEWVVSVKIVATHTALDVTSGVFEVTGARSTAEKYGLDRFWRDVRTHTLHDPVAYKESEQGRFFLLDEIPSPTWYT</sequence>
<dbReference type="OrthoDB" id="5356974at2759"/>
<dbReference type="VEuPathDB" id="FungiDB:P168DRAFT_328391"/>
<accession>A0A2I1D0H2</accession>
<dbReference type="InterPro" id="IPR009100">
    <property type="entry name" value="AcylCoA_DH/oxidase_NM_dom_sf"/>
</dbReference>
<evidence type="ECO:0000256" key="2">
    <source>
        <dbReference type="ARBA" id="ARBA00023002"/>
    </source>
</evidence>
<dbReference type="Gene3D" id="2.40.110.10">
    <property type="entry name" value="Butyryl-CoA Dehydrogenase, subunit A, domain 2"/>
    <property type="match status" value="1"/>
</dbReference>
<feature type="domain" description="Acyl-CoA dehydrogenase/oxidase N-terminal" evidence="3">
    <location>
        <begin position="46"/>
        <end position="134"/>
    </location>
</feature>
<dbReference type="SUPFAM" id="SSF56645">
    <property type="entry name" value="Acyl-CoA dehydrogenase NM domain-like"/>
    <property type="match status" value="1"/>
</dbReference>
<evidence type="ECO:0000313" key="5">
    <source>
        <dbReference type="EMBL" id="PKY03358.1"/>
    </source>
</evidence>
<dbReference type="GO" id="GO:0006552">
    <property type="term" value="P:L-leucine catabolic process"/>
    <property type="evidence" value="ECO:0007669"/>
    <property type="project" value="TreeGrafter"/>
</dbReference>
<dbReference type="InterPro" id="IPR037069">
    <property type="entry name" value="AcylCoA_DH/ox_N_sf"/>
</dbReference>
<keyword evidence="2" id="KW-0560">Oxidoreductase</keyword>
<proteinExistence type="predicted"/>
<evidence type="ECO:0000313" key="6">
    <source>
        <dbReference type="Proteomes" id="UP000234254"/>
    </source>
</evidence>
<dbReference type="InterPro" id="IPR013107">
    <property type="entry name" value="Acyl-CoA_DH_C"/>
</dbReference>
<dbReference type="AlphaFoldDB" id="A0A2I1D0H2"/>
<dbReference type="GeneID" id="36548874"/>
<dbReference type="RefSeq" id="XP_024691952.1">
    <property type="nucleotide sequence ID" value="XM_024841350.1"/>
</dbReference>
<dbReference type="PIRSF" id="PIRSF016578">
    <property type="entry name" value="HsaA"/>
    <property type="match status" value="1"/>
</dbReference>
<dbReference type="InterPro" id="IPR013786">
    <property type="entry name" value="AcylCoA_DH/ox_N"/>
</dbReference>
<comment type="caution">
    <text evidence="5">The sequence shown here is derived from an EMBL/GenBank/DDBJ whole genome shotgun (WGS) entry which is preliminary data.</text>
</comment>
<dbReference type="InterPro" id="IPR046373">
    <property type="entry name" value="Acyl-CoA_Oxase/DH_mid-dom_sf"/>
</dbReference>
<keyword evidence="6" id="KW-1185">Reference proteome</keyword>
<dbReference type="GO" id="GO:0008470">
    <property type="term" value="F:3-methylbutanoyl-CoA dehydrogenase activity"/>
    <property type="evidence" value="ECO:0007669"/>
    <property type="project" value="TreeGrafter"/>
</dbReference>
<feature type="domain" description="Acyl-CoA dehydrogenase C-terminal" evidence="4">
    <location>
        <begin position="270"/>
        <end position="410"/>
    </location>
</feature>
<dbReference type="EMBL" id="MSFM01000008">
    <property type="protein sequence ID" value="PKY03358.1"/>
    <property type="molecule type" value="Genomic_DNA"/>
</dbReference>
<dbReference type="Gene3D" id="1.10.540.10">
    <property type="entry name" value="Acyl-CoA dehydrogenase/oxidase, N-terminal domain"/>
    <property type="match status" value="1"/>
</dbReference>
<evidence type="ECO:0000256" key="1">
    <source>
        <dbReference type="ARBA" id="ARBA00022630"/>
    </source>
</evidence>
<evidence type="ECO:0000259" key="4">
    <source>
        <dbReference type="Pfam" id="PF08028"/>
    </source>
</evidence>
<dbReference type="FunFam" id="2.40.110.10:FF:000020">
    <property type="entry name" value="Putative acyl-CoA dehydrogenase YdbM"/>
    <property type="match status" value="1"/>
</dbReference>
<dbReference type="PANTHER" id="PTHR43884:SF12">
    <property type="entry name" value="ISOVALERYL-COA DEHYDROGENASE, MITOCHONDRIAL-RELATED"/>
    <property type="match status" value="1"/>
</dbReference>
<reference evidence="5" key="1">
    <citation type="submission" date="2016-12" db="EMBL/GenBank/DDBJ databases">
        <title>The genomes of Aspergillus section Nigri reveals drivers in fungal speciation.</title>
        <authorList>
            <consortium name="DOE Joint Genome Institute"/>
            <person name="Vesth T.C."/>
            <person name="Nybo J."/>
            <person name="Theobald S."/>
            <person name="Brandl J."/>
            <person name="Frisvad J.C."/>
            <person name="Nielsen K.F."/>
            <person name="Lyhne E.K."/>
            <person name="Kogle M.E."/>
            <person name="Kuo A."/>
            <person name="Riley R."/>
            <person name="Clum A."/>
            <person name="Nolan M."/>
            <person name="Lipzen A."/>
            <person name="Salamov A."/>
            <person name="Henrissat B."/>
            <person name="Wiebenga A."/>
            <person name="De vries R.P."/>
            <person name="Grigoriev I.V."/>
            <person name="Mortensen U.H."/>
            <person name="Andersen M.R."/>
            <person name="Baker S.E."/>
        </authorList>
    </citation>
    <scope>NUCLEOTIDE SEQUENCE</scope>
    <source>
        <strain evidence="5">IBT 28561</strain>
    </source>
</reference>
<name>A0A2I1D0H2_ASPC2</name>
<dbReference type="Gene3D" id="1.20.140.10">
    <property type="entry name" value="Butyryl-CoA Dehydrogenase, subunit A, domain 3"/>
    <property type="match status" value="1"/>
</dbReference>
<protein>
    <submittedName>
        <fullName evidence="5">Thermophilic desulfurizing enzyme family protein</fullName>
    </submittedName>
</protein>
<evidence type="ECO:0000259" key="3">
    <source>
        <dbReference type="Pfam" id="PF02771"/>
    </source>
</evidence>
<dbReference type="PANTHER" id="PTHR43884">
    <property type="entry name" value="ACYL-COA DEHYDROGENASE"/>
    <property type="match status" value="1"/>
</dbReference>
<keyword evidence="1" id="KW-0285">Flavoprotein</keyword>
<dbReference type="Pfam" id="PF08028">
    <property type="entry name" value="Acyl-CoA_dh_2"/>
    <property type="match status" value="1"/>
</dbReference>
<dbReference type="Proteomes" id="UP000234254">
    <property type="component" value="Unassembled WGS sequence"/>
</dbReference>
<dbReference type="Pfam" id="PF02771">
    <property type="entry name" value="Acyl-CoA_dh_N"/>
    <property type="match status" value="1"/>
</dbReference>
<dbReference type="SUPFAM" id="SSF47203">
    <property type="entry name" value="Acyl-CoA dehydrogenase C-terminal domain-like"/>
    <property type="match status" value="1"/>
</dbReference>